<comment type="caution">
    <text evidence="3">The sequence shown here is derived from an EMBL/GenBank/DDBJ whole genome shotgun (WGS) entry which is preliminary data.</text>
</comment>
<name>A0A7K3M251_9ACTN</name>
<dbReference type="Gene3D" id="3.90.1200.10">
    <property type="match status" value="1"/>
</dbReference>
<feature type="region of interest" description="Disordered" evidence="1">
    <location>
        <begin position="1"/>
        <end position="20"/>
    </location>
</feature>
<evidence type="ECO:0000313" key="4">
    <source>
        <dbReference type="Proteomes" id="UP000460435"/>
    </source>
</evidence>
<feature type="domain" description="Aminoglycoside phosphotransferase" evidence="2">
    <location>
        <begin position="114"/>
        <end position="181"/>
    </location>
</feature>
<evidence type="ECO:0000313" key="3">
    <source>
        <dbReference type="EMBL" id="NDL57376.1"/>
    </source>
</evidence>
<proteinExistence type="predicted"/>
<keyword evidence="3" id="KW-0808">Transferase</keyword>
<keyword evidence="4" id="KW-1185">Reference proteome</keyword>
<evidence type="ECO:0000259" key="2">
    <source>
        <dbReference type="Pfam" id="PF01636"/>
    </source>
</evidence>
<reference evidence="3 4" key="1">
    <citation type="submission" date="2019-11" db="EMBL/GenBank/DDBJ databases">
        <authorList>
            <person name="Li X.-J."/>
            <person name="Feng X.-M."/>
        </authorList>
    </citation>
    <scope>NUCLEOTIDE SEQUENCE [LARGE SCALE GENOMIC DNA]</scope>
    <source>
        <strain evidence="3 4">XMNu-373</strain>
    </source>
</reference>
<gene>
    <name evidence="3" type="ORF">F7O44_09865</name>
</gene>
<dbReference type="EMBL" id="WLZY01000002">
    <property type="protein sequence ID" value="NDL57376.1"/>
    <property type="molecule type" value="Genomic_DNA"/>
</dbReference>
<dbReference type="InterPro" id="IPR002575">
    <property type="entry name" value="Aminoglycoside_PTrfase"/>
</dbReference>
<accession>A0A7K3M251</accession>
<feature type="compositionally biased region" description="Low complexity" evidence="1">
    <location>
        <begin position="7"/>
        <end position="18"/>
    </location>
</feature>
<dbReference type="Pfam" id="PF01636">
    <property type="entry name" value="APH"/>
    <property type="match status" value="1"/>
</dbReference>
<sequence length="252" mass="27552">MGGMNDGPTTGETPLPGGHVSTVVRVGEKVLRTPGRRAAFVRKVLKHFDQCGWNAAPIHLGFDADGREVLTFIDGHVPWTAHHISGVTSDLSLCRVAELVREFHDLTAGTRLAGKEEVVCHNDLSPKNTVYHDAGAGPVPVAFIDWDLAAPGRRIHDVAHVCWQYAGLGPAADPEEAARQVQLISDAYGLAEPENLVDTILWWQDRCWRGIEAAADDEPAMARLRDAGVPAEIRAAHKWVRRHRQVLEAALL</sequence>
<dbReference type="SUPFAM" id="SSF56112">
    <property type="entry name" value="Protein kinase-like (PK-like)"/>
    <property type="match status" value="1"/>
</dbReference>
<dbReference type="Proteomes" id="UP000460435">
    <property type="component" value="Unassembled WGS sequence"/>
</dbReference>
<dbReference type="InterPro" id="IPR011009">
    <property type="entry name" value="Kinase-like_dom_sf"/>
</dbReference>
<organism evidence="3 4">
    <name type="scientific">Phytoactinopolyspora mesophila</name>
    <dbReference type="NCBI Taxonomy" id="2650750"/>
    <lineage>
        <taxon>Bacteria</taxon>
        <taxon>Bacillati</taxon>
        <taxon>Actinomycetota</taxon>
        <taxon>Actinomycetes</taxon>
        <taxon>Jiangellales</taxon>
        <taxon>Jiangellaceae</taxon>
        <taxon>Phytoactinopolyspora</taxon>
    </lineage>
</organism>
<dbReference type="AlphaFoldDB" id="A0A7K3M251"/>
<evidence type="ECO:0000256" key="1">
    <source>
        <dbReference type="SAM" id="MobiDB-lite"/>
    </source>
</evidence>
<protein>
    <submittedName>
        <fullName evidence="3">Phosphotransferase</fullName>
    </submittedName>
</protein>
<dbReference type="GO" id="GO:0016740">
    <property type="term" value="F:transferase activity"/>
    <property type="evidence" value="ECO:0007669"/>
    <property type="project" value="UniProtKB-KW"/>
</dbReference>